<name>A0A1H9UGB8_9LACT</name>
<dbReference type="EMBL" id="FOHA01000030">
    <property type="protein sequence ID" value="SES08580.1"/>
    <property type="molecule type" value="Genomic_DNA"/>
</dbReference>
<sequence>MYQVIELFGEYEPWWFFEDWRDDIYLEVSYATSQEAVEAYEALYQSYATKYENVQTKKQWLTAFWNEAEVRYCEDCEDDVQLYHSILLLENNQPIQEQVEEKKESS</sequence>
<keyword evidence="2" id="KW-1185">Reference proteome</keyword>
<gene>
    <name evidence="1" type="ORF">SAMN04488559_1306</name>
</gene>
<evidence type="ECO:0008006" key="3">
    <source>
        <dbReference type="Google" id="ProtNLM"/>
    </source>
</evidence>
<organism evidence="1 2">
    <name type="scientific">Isobaculum melis</name>
    <dbReference type="NCBI Taxonomy" id="142588"/>
    <lineage>
        <taxon>Bacteria</taxon>
        <taxon>Bacillati</taxon>
        <taxon>Bacillota</taxon>
        <taxon>Bacilli</taxon>
        <taxon>Lactobacillales</taxon>
        <taxon>Carnobacteriaceae</taxon>
        <taxon>Isobaculum</taxon>
    </lineage>
</organism>
<evidence type="ECO:0000313" key="1">
    <source>
        <dbReference type="EMBL" id="SES08580.1"/>
    </source>
</evidence>
<accession>A0A1H9UGB8</accession>
<dbReference type="RefSeq" id="WP_092654206.1">
    <property type="nucleotide sequence ID" value="NZ_FOHA01000030.1"/>
</dbReference>
<dbReference type="AlphaFoldDB" id="A0A1H9UGB8"/>
<dbReference type="Pfam" id="PF06279">
    <property type="entry name" value="DUF1033"/>
    <property type="match status" value="1"/>
</dbReference>
<dbReference type="InterPro" id="IPR010434">
    <property type="entry name" value="DUF1033"/>
</dbReference>
<reference evidence="1 2" key="1">
    <citation type="submission" date="2016-10" db="EMBL/GenBank/DDBJ databases">
        <authorList>
            <person name="de Groot N.N."/>
        </authorList>
    </citation>
    <scope>NUCLEOTIDE SEQUENCE [LARGE SCALE GENOMIC DNA]</scope>
    <source>
        <strain evidence="1 2">DSM 13760</strain>
    </source>
</reference>
<dbReference type="Proteomes" id="UP000198948">
    <property type="component" value="Unassembled WGS sequence"/>
</dbReference>
<dbReference type="STRING" id="142588.SAMN04488559_1306"/>
<evidence type="ECO:0000313" key="2">
    <source>
        <dbReference type="Proteomes" id="UP000198948"/>
    </source>
</evidence>
<protein>
    <recommendedName>
        <fullName evidence="3">DUF1033 domain-containing protein</fullName>
    </recommendedName>
</protein>
<proteinExistence type="predicted"/>
<dbReference type="OrthoDB" id="2389779at2"/>